<evidence type="ECO:0000313" key="2">
    <source>
        <dbReference type="EMBL" id="CAZ86050.1"/>
    </source>
</evidence>
<feature type="compositionally biased region" description="Low complexity" evidence="1">
    <location>
        <begin position="15"/>
        <end position="54"/>
    </location>
</feature>
<feature type="region of interest" description="Disordered" evidence="1">
    <location>
        <begin position="1"/>
        <end position="98"/>
    </location>
</feature>
<proteinExistence type="predicted"/>
<protein>
    <submittedName>
        <fullName evidence="2">(Perigord truffle) hypothetical protein</fullName>
    </submittedName>
</protein>
<dbReference type="HOGENOM" id="CLU_1662086_0_0_1"/>
<reference evidence="2 3" key="1">
    <citation type="journal article" date="2010" name="Nature">
        <title>Perigord black truffle genome uncovers evolutionary origins and mechanisms of symbiosis.</title>
        <authorList>
            <person name="Martin F."/>
            <person name="Kohler A."/>
            <person name="Murat C."/>
            <person name="Balestrini R."/>
            <person name="Coutinho P.M."/>
            <person name="Jaillon O."/>
            <person name="Montanini B."/>
            <person name="Morin E."/>
            <person name="Noel B."/>
            <person name="Percudani R."/>
            <person name="Porcel B."/>
            <person name="Rubini A."/>
            <person name="Amicucci A."/>
            <person name="Amselem J."/>
            <person name="Anthouard V."/>
            <person name="Arcioni S."/>
            <person name="Artiguenave F."/>
            <person name="Aury J.M."/>
            <person name="Ballario P."/>
            <person name="Bolchi A."/>
            <person name="Brenna A."/>
            <person name="Brun A."/>
            <person name="Buee M."/>
            <person name="Cantarel B."/>
            <person name="Chevalier G."/>
            <person name="Couloux A."/>
            <person name="Da Silva C."/>
            <person name="Denoeud F."/>
            <person name="Duplessis S."/>
            <person name="Ghignone S."/>
            <person name="Hilselberger B."/>
            <person name="Iotti M."/>
            <person name="Marcais B."/>
            <person name="Mello A."/>
            <person name="Miranda M."/>
            <person name="Pacioni G."/>
            <person name="Quesneville H."/>
            <person name="Riccioni C."/>
            <person name="Ruotolo R."/>
            <person name="Splivallo R."/>
            <person name="Stocchi V."/>
            <person name="Tisserant E."/>
            <person name="Viscomi A.R."/>
            <person name="Zambonelli A."/>
            <person name="Zampieri E."/>
            <person name="Henrissat B."/>
            <person name="Lebrun M.H."/>
            <person name="Paolocci F."/>
            <person name="Bonfante P."/>
            <person name="Ottonello S."/>
            <person name="Wincker P."/>
        </authorList>
    </citation>
    <scope>NUCLEOTIDE SEQUENCE [LARGE SCALE GENOMIC DNA]</scope>
    <source>
        <strain evidence="2 3">Mel28</strain>
    </source>
</reference>
<evidence type="ECO:0000256" key="1">
    <source>
        <dbReference type="SAM" id="MobiDB-lite"/>
    </source>
</evidence>
<dbReference type="GeneID" id="9182250"/>
<organism evidence="2 3">
    <name type="scientific">Tuber melanosporum (strain Mel28)</name>
    <name type="common">Perigord black truffle</name>
    <dbReference type="NCBI Taxonomy" id="656061"/>
    <lineage>
        <taxon>Eukaryota</taxon>
        <taxon>Fungi</taxon>
        <taxon>Dikarya</taxon>
        <taxon>Ascomycota</taxon>
        <taxon>Pezizomycotina</taxon>
        <taxon>Pezizomycetes</taxon>
        <taxon>Pezizales</taxon>
        <taxon>Tuberaceae</taxon>
        <taxon>Tuber</taxon>
    </lineage>
</organism>
<dbReference type="Proteomes" id="UP000006911">
    <property type="component" value="Unassembled WGS sequence"/>
</dbReference>
<evidence type="ECO:0000313" key="3">
    <source>
        <dbReference type="Proteomes" id="UP000006911"/>
    </source>
</evidence>
<dbReference type="AlphaFoldDB" id="D5GNF7"/>
<dbReference type="RefSeq" id="XP_002841859.1">
    <property type="nucleotide sequence ID" value="XM_002841813.1"/>
</dbReference>
<dbReference type="InParanoid" id="D5GNF7"/>
<gene>
    <name evidence="2" type="ORF">GSTUM_00011272001</name>
</gene>
<accession>D5GNF7</accession>
<keyword evidence="3" id="KW-1185">Reference proteome</keyword>
<dbReference type="EMBL" id="FN430364">
    <property type="protein sequence ID" value="CAZ86050.1"/>
    <property type="molecule type" value="Genomic_DNA"/>
</dbReference>
<dbReference type="KEGG" id="tml:GSTUM_00011272001"/>
<sequence length="159" mass="16546">MSTKASPRPVVIVQNTPSSSASSLISTASITSSITRSNSVSSTHSSNTSTSSASQHHAEGLVSRTRPARAVGNGREFVETGHPQGGNPHGGPPREENGYYRVSTESVTVHNSGGLLTGSVSTDMGEAYANGLDHTENCRKLSQKSDNRTLCFCPASPST</sequence>
<name>D5GNF7_TUBMM</name>